<protein>
    <recommendedName>
        <fullName evidence="12">G-protein coupled receptors family 1 profile domain-containing protein</fullName>
    </recommendedName>
</protein>
<dbReference type="EMBL" id="JAODUP010000085">
    <property type="protein sequence ID" value="KAK2163106.1"/>
    <property type="molecule type" value="Genomic_DNA"/>
</dbReference>
<sequence length="331" mass="37374">MDIVTDIIYTELPTVEQERPSEAYIVGRMAFIMILACFIIFGNSTTIYAVIRTKELRKMPTNIYVISLAVTDTLVGVFIICLQSVQASTTNEVIIRNSIYWARAPYYTTVIASTCTLLAIAIDRYIAIVHPLFYKRRMTPKRAILVSVAIWIAELAIAGGTSCYYGSVVPIGRILAGNLVDLLPADVYLGIVLSQICLPVIGNVIVYAAIFISIYKRKRVFQNTDNTKPDKRAAAVTKMMMLILGYLIFAWLPYFCIAPLYGYDDIKPLWYIYLSHLSIILLYTNSAVNPIIYSWMNRDFRKAYKRILTCKANMAVEVSPNNTVKVETTDM</sequence>
<keyword evidence="6 11" id="KW-0472">Membrane</keyword>
<comment type="caution">
    <text evidence="13">The sequence shown here is derived from an EMBL/GenBank/DDBJ whole genome shotgun (WGS) entry which is preliminary data.</text>
</comment>
<dbReference type="Pfam" id="PF00001">
    <property type="entry name" value="7tm_1"/>
    <property type="match status" value="1"/>
</dbReference>
<name>A0AAD9NCF4_9ANNE</name>
<feature type="transmembrane region" description="Helical" evidence="11">
    <location>
        <begin position="29"/>
        <end position="51"/>
    </location>
</feature>
<dbReference type="PROSITE" id="PS00237">
    <property type="entry name" value="G_PROTEIN_RECEP_F1_1"/>
    <property type="match status" value="1"/>
</dbReference>
<keyword evidence="4 11" id="KW-1133">Transmembrane helix</keyword>
<dbReference type="PRINTS" id="PR00237">
    <property type="entry name" value="GPCRRHODOPSN"/>
</dbReference>
<evidence type="ECO:0000259" key="12">
    <source>
        <dbReference type="PROSITE" id="PS50262"/>
    </source>
</evidence>
<feature type="transmembrane region" description="Helical" evidence="11">
    <location>
        <begin position="273"/>
        <end position="296"/>
    </location>
</feature>
<keyword evidence="9 10" id="KW-0807">Transducer</keyword>
<feature type="transmembrane region" description="Helical" evidence="11">
    <location>
        <begin position="105"/>
        <end position="122"/>
    </location>
</feature>
<comment type="subcellular location">
    <subcellularLocation>
        <location evidence="1">Cell membrane</location>
        <topology evidence="1">Multi-pass membrane protein</topology>
    </subcellularLocation>
</comment>
<feature type="transmembrane region" description="Helical" evidence="11">
    <location>
        <begin position="143"/>
        <end position="167"/>
    </location>
</feature>
<evidence type="ECO:0000313" key="14">
    <source>
        <dbReference type="Proteomes" id="UP001208570"/>
    </source>
</evidence>
<dbReference type="PROSITE" id="PS50262">
    <property type="entry name" value="G_PROTEIN_RECEP_F1_2"/>
    <property type="match status" value="1"/>
</dbReference>
<evidence type="ECO:0000256" key="10">
    <source>
        <dbReference type="RuleBase" id="RU000688"/>
    </source>
</evidence>
<feature type="domain" description="G-protein coupled receptors family 1 profile" evidence="12">
    <location>
        <begin position="42"/>
        <end position="293"/>
    </location>
</feature>
<dbReference type="PANTHER" id="PTHR24246">
    <property type="entry name" value="OLFACTORY RECEPTOR AND ADENOSINE RECEPTOR"/>
    <property type="match status" value="1"/>
</dbReference>
<keyword evidence="8" id="KW-0325">Glycoprotein</keyword>
<keyword evidence="5 10" id="KW-0297">G-protein coupled receptor</keyword>
<dbReference type="InterPro" id="IPR000276">
    <property type="entry name" value="GPCR_Rhodpsn"/>
</dbReference>
<dbReference type="GO" id="GO:0004930">
    <property type="term" value="F:G protein-coupled receptor activity"/>
    <property type="evidence" value="ECO:0007669"/>
    <property type="project" value="UniProtKB-KW"/>
</dbReference>
<dbReference type="AlphaFoldDB" id="A0AAD9NCF4"/>
<dbReference type="SUPFAM" id="SSF81321">
    <property type="entry name" value="Family A G protein-coupled receptor-like"/>
    <property type="match status" value="1"/>
</dbReference>
<dbReference type="Proteomes" id="UP001208570">
    <property type="component" value="Unassembled WGS sequence"/>
</dbReference>
<keyword evidence="14" id="KW-1185">Reference proteome</keyword>
<dbReference type="InterPro" id="IPR017452">
    <property type="entry name" value="GPCR_Rhodpsn_7TM"/>
</dbReference>
<evidence type="ECO:0000256" key="8">
    <source>
        <dbReference type="ARBA" id="ARBA00023180"/>
    </source>
</evidence>
<dbReference type="CDD" id="cd00637">
    <property type="entry name" value="7tm_classA_rhodopsin-like"/>
    <property type="match status" value="1"/>
</dbReference>
<keyword evidence="3 10" id="KW-0812">Transmembrane</keyword>
<evidence type="ECO:0000256" key="2">
    <source>
        <dbReference type="ARBA" id="ARBA00022475"/>
    </source>
</evidence>
<dbReference type="PANTHER" id="PTHR24246:SF27">
    <property type="entry name" value="ADENOSINE RECEPTOR, ISOFORM A"/>
    <property type="match status" value="1"/>
</dbReference>
<keyword evidence="7 10" id="KW-0675">Receptor</keyword>
<evidence type="ECO:0000256" key="11">
    <source>
        <dbReference type="SAM" id="Phobius"/>
    </source>
</evidence>
<dbReference type="SMART" id="SM01381">
    <property type="entry name" value="7TM_GPCR_Srsx"/>
    <property type="match status" value="1"/>
</dbReference>
<feature type="transmembrane region" description="Helical" evidence="11">
    <location>
        <begin position="63"/>
        <end position="85"/>
    </location>
</feature>
<feature type="transmembrane region" description="Helical" evidence="11">
    <location>
        <begin position="187"/>
        <end position="215"/>
    </location>
</feature>
<evidence type="ECO:0000256" key="5">
    <source>
        <dbReference type="ARBA" id="ARBA00023040"/>
    </source>
</evidence>
<feature type="transmembrane region" description="Helical" evidence="11">
    <location>
        <begin position="236"/>
        <end position="261"/>
    </location>
</feature>
<evidence type="ECO:0000256" key="4">
    <source>
        <dbReference type="ARBA" id="ARBA00022989"/>
    </source>
</evidence>
<proteinExistence type="inferred from homology"/>
<keyword evidence="2" id="KW-1003">Cell membrane</keyword>
<evidence type="ECO:0000256" key="6">
    <source>
        <dbReference type="ARBA" id="ARBA00023136"/>
    </source>
</evidence>
<dbReference type="Gene3D" id="1.20.1070.10">
    <property type="entry name" value="Rhodopsin 7-helix transmembrane proteins"/>
    <property type="match status" value="1"/>
</dbReference>
<organism evidence="13 14">
    <name type="scientific">Paralvinella palmiformis</name>
    <dbReference type="NCBI Taxonomy" id="53620"/>
    <lineage>
        <taxon>Eukaryota</taxon>
        <taxon>Metazoa</taxon>
        <taxon>Spiralia</taxon>
        <taxon>Lophotrochozoa</taxon>
        <taxon>Annelida</taxon>
        <taxon>Polychaeta</taxon>
        <taxon>Sedentaria</taxon>
        <taxon>Canalipalpata</taxon>
        <taxon>Terebellida</taxon>
        <taxon>Terebelliformia</taxon>
        <taxon>Alvinellidae</taxon>
        <taxon>Paralvinella</taxon>
    </lineage>
</organism>
<dbReference type="GO" id="GO:0005886">
    <property type="term" value="C:plasma membrane"/>
    <property type="evidence" value="ECO:0007669"/>
    <property type="project" value="UniProtKB-SubCell"/>
</dbReference>
<evidence type="ECO:0000256" key="3">
    <source>
        <dbReference type="ARBA" id="ARBA00022692"/>
    </source>
</evidence>
<reference evidence="13" key="1">
    <citation type="journal article" date="2023" name="Mol. Biol. Evol.">
        <title>Third-Generation Sequencing Reveals the Adaptive Role of the Epigenome in Three Deep-Sea Polychaetes.</title>
        <authorList>
            <person name="Perez M."/>
            <person name="Aroh O."/>
            <person name="Sun Y."/>
            <person name="Lan Y."/>
            <person name="Juniper S.K."/>
            <person name="Young C.R."/>
            <person name="Angers B."/>
            <person name="Qian P.Y."/>
        </authorList>
    </citation>
    <scope>NUCLEOTIDE SEQUENCE</scope>
    <source>
        <strain evidence="13">P08H-3</strain>
    </source>
</reference>
<evidence type="ECO:0000256" key="1">
    <source>
        <dbReference type="ARBA" id="ARBA00004651"/>
    </source>
</evidence>
<comment type="similarity">
    <text evidence="10">Belongs to the G-protein coupled receptor 1 family.</text>
</comment>
<accession>A0AAD9NCF4</accession>
<evidence type="ECO:0000256" key="9">
    <source>
        <dbReference type="ARBA" id="ARBA00023224"/>
    </source>
</evidence>
<evidence type="ECO:0000313" key="13">
    <source>
        <dbReference type="EMBL" id="KAK2163106.1"/>
    </source>
</evidence>
<gene>
    <name evidence="13" type="ORF">LSH36_85g00030</name>
</gene>
<evidence type="ECO:0000256" key="7">
    <source>
        <dbReference type="ARBA" id="ARBA00023170"/>
    </source>
</evidence>